<accession>A0A6P6W234</accession>
<keyword evidence="6" id="KW-0482">Metalloprotease</keyword>
<keyword evidence="4" id="KW-0378">Hydrolase</keyword>
<dbReference type="AlphaFoldDB" id="A0A6P6W234"/>
<evidence type="ECO:0000313" key="10">
    <source>
        <dbReference type="RefSeq" id="XP_027109015.2"/>
    </source>
</evidence>
<evidence type="ECO:0000256" key="2">
    <source>
        <dbReference type="ARBA" id="ARBA00022670"/>
    </source>
</evidence>
<dbReference type="Pfam" id="PF01435">
    <property type="entry name" value="Peptidase_M48"/>
    <property type="match status" value="1"/>
</dbReference>
<dbReference type="PANTHER" id="PTHR22726:SF1">
    <property type="entry name" value="METALLOENDOPEPTIDASE OMA1, MITOCHONDRIAL"/>
    <property type="match status" value="1"/>
</dbReference>
<evidence type="ECO:0000256" key="7">
    <source>
        <dbReference type="SAM" id="Phobius"/>
    </source>
</evidence>
<dbReference type="OrthoDB" id="7464992at2759"/>
<dbReference type="InterPro" id="IPR051156">
    <property type="entry name" value="Mito/Outer_Membr_Metalloprot"/>
</dbReference>
<evidence type="ECO:0000259" key="8">
    <source>
        <dbReference type="Pfam" id="PF01435"/>
    </source>
</evidence>
<organism evidence="9 10">
    <name type="scientific">Coffea arabica</name>
    <name type="common">Arabian coffee</name>
    <dbReference type="NCBI Taxonomy" id="13443"/>
    <lineage>
        <taxon>Eukaryota</taxon>
        <taxon>Viridiplantae</taxon>
        <taxon>Streptophyta</taxon>
        <taxon>Embryophyta</taxon>
        <taxon>Tracheophyta</taxon>
        <taxon>Spermatophyta</taxon>
        <taxon>Magnoliopsida</taxon>
        <taxon>eudicotyledons</taxon>
        <taxon>Gunneridae</taxon>
        <taxon>Pentapetalae</taxon>
        <taxon>asterids</taxon>
        <taxon>lamiids</taxon>
        <taxon>Gentianales</taxon>
        <taxon>Rubiaceae</taxon>
        <taxon>Ixoroideae</taxon>
        <taxon>Gardenieae complex</taxon>
        <taxon>Bertiereae - Coffeeae clade</taxon>
        <taxon>Coffeeae</taxon>
        <taxon>Coffea</taxon>
    </lineage>
</organism>
<keyword evidence="7" id="KW-0472">Membrane</keyword>
<proteinExistence type="predicted"/>
<sequence length="445" mass="51009">MGFSHFRSKLPNFLSTTQKKLPTFNQNAAFFTEFRFLRHQQQQRLQIEKSIIMPVRKYSRFTSLSGLGLKNVKKSFRTGNNTTLVLLGSNGRRRMCYSSQASNDEEPSSPFREWLRIRMRSVGKCVVFVMIFGSLQVVPCSDRVHLVLSTDLLSKFFDRVKWENYQREYRGTILSPTSPEGVRVGKILGKILEGMYDGLGLQHDYHASIYSPEKIDCDHFSMAVQSDDGQKEISPQRRDGRFGIRYGTKHVEGMNWEVMLVDSDFHNAEYLSDGKIVFYTGVLTLAGSEEGRRMIKDADSFDAFIDAVIATSLSHEVGHGLAHHKAELFMRGLWLYVLLVSPFLRHVGILPIGLLWALIYSFLSRRDELEADHIGMMLMAAAGYDPLYAPIVRWWHSLYGPDEHAFSTHPSCERRAKILAQDEMVKQAMDVYKKVKAGQRFSFFN</sequence>
<evidence type="ECO:0000256" key="5">
    <source>
        <dbReference type="ARBA" id="ARBA00022833"/>
    </source>
</evidence>
<protein>
    <submittedName>
        <fullName evidence="10">Mitochondrial metalloendopeptidase OMA1-like</fullName>
    </submittedName>
</protein>
<keyword evidence="2" id="KW-0645">Protease</keyword>
<dbReference type="GO" id="GO:0051603">
    <property type="term" value="P:proteolysis involved in protein catabolic process"/>
    <property type="evidence" value="ECO:0007669"/>
    <property type="project" value="TreeGrafter"/>
</dbReference>
<evidence type="ECO:0000256" key="6">
    <source>
        <dbReference type="ARBA" id="ARBA00023049"/>
    </source>
</evidence>
<dbReference type="GO" id="GO:0004222">
    <property type="term" value="F:metalloendopeptidase activity"/>
    <property type="evidence" value="ECO:0007669"/>
    <property type="project" value="InterPro"/>
</dbReference>
<dbReference type="Proteomes" id="UP001652660">
    <property type="component" value="Chromosome 2e"/>
</dbReference>
<dbReference type="GO" id="GO:0046872">
    <property type="term" value="F:metal ion binding"/>
    <property type="evidence" value="ECO:0007669"/>
    <property type="project" value="UniProtKB-KW"/>
</dbReference>
<name>A0A6P6W234_COFAR</name>
<evidence type="ECO:0000256" key="3">
    <source>
        <dbReference type="ARBA" id="ARBA00022723"/>
    </source>
</evidence>
<reference evidence="9" key="1">
    <citation type="journal article" date="2025" name="Foods">
        <title>Unveiling the Microbial Signatures of Arabica Coffee Cherries: Insights into Ripeness Specific Diversity, Functional Traits, and Implications for Quality and Safety.</title>
        <authorList>
            <consortium name="RefSeq"/>
            <person name="Tenea G.N."/>
            <person name="Cifuentes V."/>
            <person name="Reyes P."/>
            <person name="Cevallos-Vallejos M."/>
        </authorList>
    </citation>
    <scope>NUCLEOTIDE SEQUENCE [LARGE SCALE GENOMIC DNA]</scope>
</reference>
<comment type="cofactor">
    <cofactor evidence="1">
        <name>Zn(2+)</name>
        <dbReference type="ChEBI" id="CHEBI:29105"/>
    </cofactor>
</comment>
<evidence type="ECO:0000256" key="1">
    <source>
        <dbReference type="ARBA" id="ARBA00001947"/>
    </source>
</evidence>
<reference evidence="10" key="2">
    <citation type="submission" date="2025-08" db="UniProtKB">
        <authorList>
            <consortium name="RefSeq"/>
        </authorList>
    </citation>
    <scope>IDENTIFICATION</scope>
    <source>
        <tissue evidence="10">Leaves</tissue>
    </source>
</reference>
<keyword evidence="9" id="KW-1185">Reference proteome</keyword>
<keyword evidence="7" id="KW-0812">Transmembrane</keyword>
<dbReference type="GeneID" id="113728853"/>
<feature type="transmembrane region" description="Helical" evidence="7">
    <location>
        <begin position="333"/>
        <end position="359"/>
    </location>
</feature>
<evidence type="ECO:0000256" key="4">
    <source>
        <dbReference type="ARBA" id="ARBA00022801"/>
    </source>
</evidence>
<feature type="domain" description="Peptidase M48" evidence="8">
    <location>
        <begin position="254"/>
        <end position="419"/>
    </location>
</feature>
<gene>
    <name evidence="10" type="primary">LOC113728853</name>
</gene>
<dbReference type="PANTHER" id="PTHR22726">
    <property type="entry name" value="METALLOENDOPEPTIDASE OMA1"/>
    <property type="match status" value="1"/>
</dbReference>
<dbReference type="GO" id="GO:0016020">
    <property type="term" value="C:membrane"/>
    <property type="evidence" value="ECO:0007669"/>
    <property type="project" value="TreeGrafter"/>
</dbReference>
<keyword evidence="7" id="KW-1133">Transmembrane helix</keyword>
<evidence type="ECO:0000313" key="9">
    <source>
        <dbReference type="Proteomes" id="UP001652660"/>
    </source>
</evidence>
<dbReference type="InterPro" id="IPR001915">
    <property type="entry name" value="Peptidase_M48"/>
</dbReference>
<keyword evidence="3" id="KW-0479">Metal-binding</keyword>
<keyword evidence="5" id="KW-0862">Zinc</keyword>
<dbReference type="RefSeq" id="XP_027109015.2">
    <property type="nucleotide sequence ID" value="XM_027253214.2"/>
</dbReference>